<dbReference type="AlphaFoldDB" id="A0AAE4AM28"/>
<evidence type="ECO:0000313" key="1">
    <source>
        <dbReference type="EMBL" id="MDQ0288041.1"/>
    </source>
</evidence>
<reference evidence="1" key="1">
    <citation type="submission" date="2023-07" db="EMBL/GenBank/DDBJ databases">
        <title>Genomic Encyclopedia of Type Strains, Phase IV (KMG-IV): sequencing the most valuable type-strain genomes for metagenomic binning, comparative biology and taxonomic classification.</title>
        <authorList>
            <person name="Goeker M."/>
        </authorList>
    </citation>
    <scope>NUCLEOTIDE SEQUENCE</scope>
    <source>
        <strain evidence="1">DSM 24202</strain>
    </source>
</reference>
<dbReference type="EMBL" id="JAUSVL010000001">
    <property type="protein sequence ID" value="MDQ0288041.1"/>
    <property type="molecule type" value="Genomic_DNA"/>
</dbReference>
<sequence length="88" mass="9455">MSMPWKGISTNSPVIPSRMTVEVPLQGTFQIIISSPGVARGYDDDAPAGAFVGVSPLPPPEVLDHLRDALAPTWERRRPGGKYARTVA</sequence>
<accession>A0AAE4AM28</accession>
<keyword evidence="2" id="KW-1185">Reference proteome</keyword>
<protein>
    <submittedName>
        <fullName evidence="1">Uncharacterized protein</fullName>
    </submittedName>
</protein>
<comment type="caution">
    <text evidence="1">The sequence shown here is derived from an EMBL/GenBank/DDBJ whole genome shotgun (WGS) entry which is preliminary data.</text>
</comment>
<organism evidence="1 2">
    <name type="scientific">Oligosphaera ethanolica</name>
    <dbReference type="NCBI Taxonomy" id="760260"/>
    <lineage>
        <taxon>Bacteria</taxon>
        <taxon>Pseudomonadati</taxon>
        <taxon>Lentisphaerota</taxon>
        <taxon>Oligosphaeria</taxon>
        <taxon>Oligosphaerales</taxon>
        <taxon>Oligosphaeraceae</taxon>
        <taxon>Oligosphaera</taxon>
    </lineage>
</organism>
<dbReference type="RefSeq" id="WP_307259204.1">
    <property type="nucleotide sequence ID" value="NZ_JAUSVL010000001.1"/>
</dbReference>
<gene>
    <name evidence="1" type="ORF">J3R75_000148</name>
</gene>
<name>A0AAE4AM28_9BACT</name>
<proteinExistence type="predicted"/>
<evidence type="ECO:0000313" key="2">
    <source>
        <dbReference type="Proteomes" id="UP001238163"/>
    </source>
</evidence>
<dbReference type="Proteomes" id="UP001238163">
    <property type="component" value="Unassembled WGS sequence"/>
</dbReference>